<dbReference type="InterPro" id="IPR003148">
    <property type="entry name" value="RCK_N"/>
</dbReference>
<keyword evidence="2" id="KW-0472">Membrane</keyword>
<name>A0A8J7K5B0_9CYAN</name>
<dbReference type="InterPro" id="IPR036721">
    <property type="entry name" value="RCK_C_sf"/>
</dbReference>
<dbReference type="PANTHER" id="PTHR43833">
    <property type="entry name" value="POTASSIUM CHANNEL PROTEIN 2-RELATED-RELATED"/>
    <property type="match status" value="1"/>
</dbReference>
<reference evidence="4" key="1">
    <citation type="submission" date="2020-10" db="EMBL/GenBank/DDBJ databases">
        <authorList>
            <person name="Castelo-Branco R."/>
            <person name="Eusebio N."/>
            <person name="Adriana R."/>
            <person name="Vieira A."/>
            <person name="Brugerolle De Fraissinette N."/>
            <person name="Rezende De Castro R."/>
            <person name="Schneider M.P."/>
            <person name="Vasconcelos V."/>
            <person name="Leao P.N."/>
        </authorList>
    </citation>
    <scope>NUCLEOTIDE SEQUENCE</scope>
    <source>
        <strain evidence="4">LEGE 06105</strain>
    </source>
</reference>
<dbReference type="GO" id="GO:0006813">
    <property type="term" value="P:potassium ion transport"/>
    <property type="evidence" value="ECO:0007669"/>
    <property type="project" value="InterPro"/>
</dbReference>
<evidence type="ECO:0000313" key="4">
    <source>
        <dbReference type="EMBL" id="MBE9216937.1"/>
    </source>
</evidence>
<keyword evidence="2" id="KW-1133">Transmembrane helix</keyword>
<keyword evidence="2" id="KW-0812">Transmembrane</keyword>
<sequence>MQKPPKQNLNRWIKKCLKFFEKKQIIFQFIIIFIILIIFFWLIPSIIYPIELQEPINNDNKKIEDFWDGLWWTITTITTVGYGDKYPTTPTGKLIAVVVMLVGTVALEFSRLLIFSILIDKKIQGKIQEALGIGSYDDENHIIICEYNHRINQIVKELRKNPETRKTPVVLIADIERNPINDDNFHFIKGPINPGNLKKANLTQAKTVIILGDHQLSPENRDYKAILACFNVKKINSEVYIILEIADETHLETYKGVANEMIVSGKLSSLLISNAVINHNISEVIFDILTYEYGSEIQKIRVSKDQVDSRFIEVFMDIKRNEQKTVIAIETTVIDAEKVERREIITNPSPNYKLKADDYLIVIATEINSSK</sequence>
<dbReference type="Pfam" id="PF22614">
    <property type="entry name" value="Slo-like_RCK"/>
    <property type="match status" value="1"/>
</dbReference>
<dbReference type="Proteomes" id="UP000620559">
    <property type="component" value="Unassembled WGS sequence"/>
</dbReference>
<organism evidence="4 5">
    <name type="scientific">Plectonema cf. radiosum LEGE 06105</name>
    <dbReference type="NCBI Taxonomy" id="945769"/>
    <lineage>
        <taxon>Bacteria</taxon>
        <taxon>Bacillati</taxon>
        <taxon>Cyanobacteriota</taxon>
        <taxon>Cyanophyceae</taxon>
        <taxon>Oscillatoriophycideae</taxon>
        <taxon>Oscillatoriales</taxon>
        <taxon>Microcoleaceae</taxon>
        <taxon>Plectonema</taxon>
    </lineage>
</organism>
<evidence type="ECO:0000259" key="3">
    <source>
        <dbReference type="PROSITE" id="PS51201"/>
    </source>
</evidence>
<comment type="caution">
    <text evidence="4">The sequence shown here is derived from an EMBL/GenBank/DDBJ whole genome shotgun (WGS) entry which is preliminary data.</text>
</comment>
<dbReference type="Gene3D" id="3.40.50.720">
    <property type="entry name" value="NAD(P)-binding Rossmann-like Domain"/>
    <property type="match status" value="1"/>
</dbReference>
<evidence type="ECO:0000256" key="2">
    <source>
        <dbReference type="SAM" id="Phobius"/>
    </source>
</evidence>
<dbReference type="Gene3D" id="3.30.70.1450">
    <property type="entry name" value="Regulator of K+ conductance, C-terminal domain"/>
    <property type="match status" value="1"/>
</dbReference>
<dbReference type="Gene3D" id="1.10.287.70">
    <property type="match status" value="1"/>
</dbReference>
<dbReference type="RefSeq" id="WP_193925818.1">
    <property type="nucleotide sequence ID" value="NZ_JADEWL010000225.1"/>
</dbReference>
<dbReference type="PROSITE" id="PS51201">
    <property type="entry name" value="RCK_N"/>
    <property type="match status" value="1"/>
</dbReference>
<proteinExistence type="predicted"/>
<feature type="domain" description="RCK N-terminal" evidence="3">
    <location>
        <begin position="139"/>
        <end position="263"/>
    </location>
</feature>
<gene>
    <name evidence="4" type="ORF">IQ247_30525</name>
</gene>
<dbReference type="PRINTS" id="PR00169">
    <property type="entry name" value="KCHANNEL"/>
</dbReference>
<dbReference type="InterPro" id="IPR050721">
    <property type="entry name" value="Trk_Ktr_HKT_K-transport"/>
</dbReference>
<keyword evidence="5" id="KW-1185">Reference proteome</keyword>
<protein>
    <submittedName>
        <fullName evidence="4">Ion transporter</fullName>
    </submittedName>
</protein>
<dbReference type="PANTHER" id="PTHR43833:SF9">
    <property type="entry name" value="POTASSIUM CHANNEL PROTEIN YUGO-RELATED"/>
    <property type="match status" value="1"/>
</dbReference>
<dbReference type="SUPFAM" id="SSF81324">
    <property type="entry name" value="Voltage-gated potassium channels"/>
    <property type="match status" value="1"/>
</dbReference>
<evidence type="ECO:0000256" key="1">
    <source>
        <dbReference type="ARBA" id="ARBA00004651"/>
    </source>
</evidence>
<accession>A0A8J7K5B0</accession>
<dbReference type="Pfam" id="PF07885">
    <property type="entry name" value="Ion_trans_2"/>
    <property type="match status" value="1"/>
</dbReference>
<evidence type="ECO:0000313" key="5">
    <source>
        <dbReference type="Proteomes" id="UP000620559"/>
    </source>
</evidence>
<dbReference type="SUPFAM" id="SSF51735">
    <property type="entry name" value="NAD(P)-binding Rossmann-fold domains"/>
    <property type="match status" value="1"/>
</dbReference>
<dbReference type="EMBL" id="JADEWL010000225">
    <property type="protein sequence ID" value="MBE9216937.1"/>
    <property type="molecule type" value="Genomic_DNA"/>
</dbReference>
<comment type="subcellular location">
    <subcellularLocation>
        <location evidence="1">Cell membrane</location>
        <topology evidence="1">Multi-pass membrane protein</topology>
    </subcellularLocation>
</comment>
<feature type="transmembrane region" description="Helical" evidence="2">
    <location>
        <begin position="94"/>
        <end position="119"/>
    </location>
</feature>
<dbReference type="AlphaFoldDB" id="A0A8J7K5B0"/>
<dbReference type="InterPro" id="IPR013099">
    <property type="entry name" value="K_chnl_dom"/>
</dbReference>
<feature type="transmembrane region" description="Helical" evidence="2">
    <location>
        <begin position="25"/>
        <end position="50"/>
    </location>
</feature>
<dbReference type="GO" id="GO:0005886">
    <property type="term" value="C:plasma membrane"/>
    <property type="evidence" value="ECO:0007669"/>
    <property type="project" value="UniProtKB-SubCell"/>
</dbReference>
<dbReference type="InterPro" id="IPR036291">
    <property type="entry name" value="NAD(P)-bd_dom_sf"/>
</dbReference>